<dbReference type="Gene3D" id="3.90.70.10">
    <property type="entry name" value="Cysteine proteinases"/>
    <property type="match status" value="1"/>
</dbReference>
<comment type="subunit">
    <text evidence="9">Forms a heterotrimer with an asymmetric homodimer of the regulatory subunit PAN3 to form the poly(A)-nuclease (PAN) deadenylation complex.</text>
</comment>
<feature type="region of interest" description="Disordered" evidence="10">
    <location>
        <begin position="674"/>
        <end position="752"/>
    </location>
</feature>
<dbReference type="InterPro" id="IPR012337">
    <property type="entry name" value="RNaseH-like_sf"/>
</dbReference>
<dbReference type="InterPro" id="IPR048841">
    <property type="entry name" value="PAN2_N"/>
</dbReference>
<keyword evidence="6 9" id="KW-0378">Hydrolase</keyword>
<dbReference type="SUPFAM" id="SSF54001">
    <property type="entry name" value="Cysteine proteinases"/>
    <property type="match status" value="1"/>
</dbReference>
<dbReference type="InterPro" id="IPR015943">
    <property type="entry name" value="WD40/YVTN_repeat-like_dom_sf"/>
</dbReference>
<evidence type="ECO:0000259" key="11">
    <source>
        <dbReference type="PROSITE" id="PS50235"/>
    </source>
</evidence>
<feature type="compositionally biased region" description="Basic residues" evidence="10">
    <location>
        <begin position="707"/>
        <end position="717"/>
    </location>
</feature>
<dbReference type="InterPro" id="IPR030843">
    <property type="entry name" value="PAN2"/>
</dbReference>
<dbReference type="EMBL" id="JAEAOA010000537">
    <property type="protein sequence ID" value="KAK3589027.1"/>
    <property type="molecule type" value="Genomic_DNA"/>
</dbReference>
<dbReference type="GO" id="GO:0000932">
    <property type="term" value="C:P-body"/>
    <property type="evidence" value="ECO:0007669"/>
    <property type="project" value="UniProtKB-SubCell"/>
</dbReference>
<dbReference type="FunFam" id="2.130.10.10:FF:000421">
    <property type="entry name" value="PAN2-PAN3 deadenylation complex catalytic subunit PAN2"/>
    <property type="match status" value="1"/>
</dbReference>
<proteinExistence type="inferred from homology"/>
<name>A0AAE0SBK9_9BIVA</name>
<dbReference type="InterPro" id="IPR050785">
    <property type="entry name" value="PAN2-PAN3_catalytic_subunit"/>
</dbReference>
<comment type="catalytic activity">
    <reaction evidence="1 9">
        <text>Exonucleolytic cleavage of poly(A) to 5'-AMP.</text>
        <dbReference type="EC" id="3.1.13.4"/>
    </reaction>
</comment>
<evidence type="ECO:0000256" key="7">
    <source>
        <dbReference type="ARBA" id="ARBA00022839"/>
    </source>
</evidence>
<dbReference type="GO" id="GO:0000289">
    <property type="term" value="P:nuclear-transcribed mRNA poly(A) tail shortening"/>
    <property type="evidence" value="ECO:0007669"/>
    <property type="project" value="UniProtKB-UniRule"/>
</dbReference>
<comment type="caution">
    <text evidence="12">The sequence shown here is derived from an EMBL/GenBank/DDBJ whole genome shotgun (WGS) entry which is preliminary data.</text>
</comment>
<comment type="similarity">
    <text evidence="9">Belongs to the peptidase C19 family. PAN2 subfamily.</text>
</comment>
<dbReference type="InterPro" id="IPR036397">
    <property type="entry name" value="RNaseH_sf"/>
</dbReference>
<dbReference type="EC" id="3.1.13.4" evidence="9"/>
<dbReference type="FunFam" id="3.30.420.10:FF:000011">
    <property type="entry name" value="PAN2-PAN3 deadenylation complex catalytic subunit PAN2"/>
    <property type="match status" value="1"/>
</dbReference>
<evidence type="ECO:0000256" key="3">
    <source>
        <dbReference type="ARBA" id="ARBA00022664"/>
    </source>
</evidence>
<dbReference type="Pfam" id="PF13423">
    <property type="entry name" value="UCH_1"/>
    <property type="match status" value="1"/>
</dbReference>
<keyword evidence="7 9" id="KW-0269">Exonuclease</keyword>
<dbReference type="SUPFAM" id="SSF50978">
    <property type="entry name" value="WD40 repeat-like"/>
    <property type="match status" value="1"/>
</dbReference>
<dbReference type="Pfam" id="PF00929">
    <property type="entry name" value="RNase_T"/>
    <property type="match status" value="1"/>
</dbReference>
<evidence type="ECO:0000313" key="13">
    <source>
        <dbReference type="Proteomes" id="UP001195483"/>
    </source>
</evidence>
<reference evidence="12" key="2">
    <citation type="journal article" date="2021" name="Genome Biol. Evol.">
        <title>Developing a high-quality reference genome for a parasitic bivalve with doubly uniparental inheritance (Bivalvia: Unionida).</title>
        <authorList>
            <person name="Smith C.H."/>
        </authorList>
    </citation>
    <scope>NUCLEOTIDE SEQUENCE</scope>
    <source>
        <strain evidence="12">CHS0354</strain>
        <tissue evidence="12">Mantle</tissue>
    </source>
</reference>
<comment type="caution">
    <text evidence="9">Lacks conserved residue(s) required for the propagation of feature annotation.</text>
</comment>
<evidence type="ECO:0000313" key="12">
    <source>
        <dbReference type="EMBL" id="KAK3589027.1"/>
    </source>
</evidence>
<dbReference type="InterPro" id="IPR028889">
    <property type="entry name" value="USP"/>
</dbReference>
<dbReference type="GO" id="GO:0004535">
    <property type="term" value="F:poly(A)-specific ribonuclease activity"/>
    <property type="evidence" value="ECO:0007669"/>
    <property type="project" value="UniProtKB-UniRule"/>
</dbReference>
<evidence type="ECO:0000256" key="9">
    <source>
        <dbReference type="HAMAP-Rule" id="MF_03182"/>
    </source>
</evidence>
<sequence length="1316" mass="149783">MLSSKEIYNTDLLPIFTSTDDPNLISTGLPLQMQRMNMDFNHMPTSSLNVGFPSGPVEMNPGVGMIPPVMMPEHFQQQAPPGMFPTHPDTVHAGGEYREIHSVLVDGGSHYGVSSVCFDTQELLWMGNHGGHVTSYCGLDLQKYTSFQIHASDEIRQIMPLGEKGVMFLTRGNLRCSNRRGLNVFRYTNAAMHDMQCMIQMNPSSVLIGGHQTEVLELDLVKLQPKNMFTVAEPGCAIFRETGRYLTVGDTSGKVTLYDCNTMKAEHFLNAHSGTLSDFDIHGNTLITCGYSSRHGTLTADRYLMVYDLRMMRAMTPIQVIIEPTFLRFVHTYCPKLAVVSQVGQFQLIEGTADMSKFVYSVNVNDGLIMSFDVSKNYQAMAFGDSHGCMHLFATGNQIHFNNHIVSPEYADPVEPVPPIHIRDELTPLSVIPMTYPRSGRLLSDWPEHLCKKVYRKPKKIDPEILRTMKVYQNVGYAPNPGKERRNQIPYILEDKNAKKKGKKNVPESPVGRGDDPLMQTPQTYRKVILKYSKLGLEDFDFRHYNKTPFAGLETHIPNAYCNCMLQVFFFIEPLRCALLNHLCKREFCLSCELAFLFHMLDKQKGHSCQASNFLRAFRTLPEASALSLILGESEEILLRVNLGHLIQSWQRFIHQQIHSETFTKITVSVEEEKPPQATVPDITSSSGVTLADEKSSETTLSSSSSKSKKKKKKSKKKEREEKEKEKKEQREESPQNVEVPIPPPVQEEKTVNETEKSIITDLFGLDQVSTLTCRCGQETSRNTKPTLINLRYPDCSPQGPNKAPVHFSFSQVLEHSLSVEQNTQAWCNVCESYQPHNQTKKIESLPDVLALNCQLENERNQEFWKIQLMLLKQKEEMEGSFSTSSSPIPQSFSPVMCRYGRNCTRKGCRFRHETDMTCEGSDDLFRSKPEIGPVWVPMGLKVTLSADGKPQIDEISDEEILPKIHPLRTKYYEIFATVLHVKDAKTGGHLVSHIKVGETYHQRKENVTCTQWYLMNDFSITPIEKYEAVQLNLDWKVPCTIYFIRRNIVKYYNLAVKNPITSDVFFDDSSILNPKRRKVTFTPLDPKELPKEGTIVGLDAEFVSLNQEESELRSDGTRSTIKPSHLSVARITCIRGDGEQAGVPFLDDYIATHEQVVDYLTQYSGIQHGDLNPVISSKHLTTLKSTYIKLRYLIDAGVIFVGHGLKKDFRVINIMVPKDQIIDTVELFYIPRQRMISLKFLAWYFLKLNIQSATHDSVEDARTALHLYFKYQEMSKEGMDRVRATINEMYEFGRKNQWKISEIEEDNVEDTIAVL</sequence>
<dbReference type="Proteomes" id="UP001195483">
    <property type="component" value="Unassembled WGS sequence"/>
</dbReference>
<dbReference type="GO" id="GO:0031251">
    <property type="term" value="C:PAN complex"/>
    <property type="evidence" value="ECO:0007669"/>
    <property type="project" value="UniProtKB-UniRule"/>
</dbReference>
<comment type="domain">
    <text evidence="9">The linker, or PAN3 interaction domain (PID), between the WD40 repeats and the pseudo-UCH domain mediates interaction with PAN3.</text>
</comment>
<feature type="region of interest" description="Disordered" evidence="10">
    <location>
        <begin position="498"/>
        <end position="517"/>
    </location>
</feature>
<evidence type="ECO:0000256" key="1">
    <source>
        <dbReference type="ARBA" id="ARBA00001663"/>
    </source>
</evidence>
<keyword evidence="8 9" id="KW-0539">Nucleus</keyword>
<dbReference type="SUPFAM" id="SSF53098">
    <property type="entry name" value="Ribonuclease H-like"/>
    <property type="match status" value="1"/>
</dbReference>
<dbReference type="GO" id="GO:0005634">
    <property type="term" value="C:nucleus"/>
    <property type="evidence" value="ECO:0007669"/>
    <property type="project" value="UniProtKB-SubCell"/>
</dbReference>
<dbReference type="GO" id="GO:0046872">
    <property type="term" value="F:metal ion binding"/>
    <property type="evidence" value="ECO:0007669"/>
    <property type="project" value="UniProtKB-KW"/>
</dbReference>
<dbReference type="InterPro" id="IPR036322">
    <property type="entry name" value="WD40_repeat_dom_sf"/>
</dbReference>
<feature type="compositionally biased region" description="Basic and acidic residues" evidence="10">
    <location>
        <begin position="718"/>
        <end position="734"/>
    </location>
</feature>
<evidence type="ECO:0000256" key="2">
    <source>
        <dbReference type="ARBA" id="ARBA00022490"/>
    </source>
</evidence>
<protein>
    <recommendedName>
        <fullName evidence="9">PAN2-PAN3 deadenylation complex catalytic subunit PAN2</fullName>
        <ecNumber evidence="9">3.1.13.4</ecNumber>
    </recommendedName>
    <alternativeName>
        <fullName evidence="9">PAB1P-dependent poly(A)-specific ribonuclease</fullName>
    </alternativeName>
    <alternativeName>
        <fullName evidence="9">Poly(A)-nuclease deadenylation complex subunit 2</fullName>
        <shortName evidence="9">PAN deadenylation complex subunit 2</shortName>
    </alternativeName>
</protein>
<evidence type="ECO:0000256" key="6">
    <source>
        <dbReference type="ARBA" id="ARBA00022801"/>
    </source>
</evidence>
<evidence type="ECO:0000256" key="10">
    <source>
        <dbReference type="SAM" id="MobiDB-lite"/>
    </source>
</evidence>
<dbReference type="PANTHER" id="PTHR15728">
    <property type="entry name" value="DEADENYLATION COMPLEX CATALYTIC SUBUNIT PAN2"/>
    <property type="match status" value="1"/>
</dbReference>
<feature type="domain" description="USP" evidence="11">
    <location>
        <begin position="551"/>
        <end position="1047"/>
    </location>
</feature>
<feature type="binding site" evidence="9">
    <location>
        <position position="1261"/>
    </location>
    <ligand>
        <name>a divalent metal cation</name>
        <dbReference type="ChEBI" id="CHEBI:60240"/>
        <note>catalytic</note>
    </ligand>
</feature>
<evidence type="ECO:0000256" key="8">
    <source>
        <dbReference type="ARBA" id="ARBA00023242"/>
    </source>
</evidence>
<keyword evidence="5 9" id="KW-0479">Metal-binding</keyword>
<dbReference type="HAMAP" id="MF_03182">
    <property type="entry name" value="PAN2"/>
    <property type="match status" value="1"/>
</dbReference>
<evidence type="ECO:0000256" key="4">
    <source>
        <dbReference type="ARBA" id="ARBA00022722"/>
    </source>
</evidence>
<accession>A0AAE0SBK9</accession>
<dbReference type="InterPro" id="IPR028881">
    <property type="entry name" value="PAN2_UCH_dom"/>
</dbReference>
<comment type="function">
    <text evidence="9">Catalytic subunit of the poly(A)-nuclease (PAN) deadenylation complex, one of two cytoplasmic mRNA deadenylases involved in general and miRNA-mediated mRNA turnover. PAN specifically shortens poly(A) tails of RNA and the activity is stimulated by poly(A)-binding protein (PABP). PAN deadenylation is followed by rapid degradation of the shortened mRNA tails by the CCR4-NOT complex. Deadenylated mRNAs are then degraded by two alternative mechanisms, namely exosome-mediated 3'-5' exonucleolytic degradation, or deadenlyation-dependent mRNA decaping and subsequent 5'-3' exonucleolytic degradation by XRN1.</text>
</comment>
<dbReference type="Gene3D" id="2.130.10.10">
    <property type="entry name" value="YVTN repeat-like/Quinoprotein amine dehydrogenase"/>
    <property type="match status" value="1"/>
</dbReference>
<comment type="domain">
    <text evidence="9">Contains a pseudo-UCH domain. This ubiquitin C-terminal hydrolase (UCH)-like or ubiquitin specific protease (USP)-like domain is predicted to be catalytically inactive because it lacks the active site catalytic triad characteristic of thiol proteases, with residues at the equivalent structural positions that are incompatible with catalysis, and it cannot bind ubiquitin. It functions as a structural scaffold for intra- and intermolecular interactions in the complex.</text>
</comment>
<organism evidence="12 13">
    <name type="scientific">Potamilus streckersoni</name>
    <dbReference type="NCBI Taxonomy" id="2493646"/>
    <lineage>
        <taxon>Eukaryota</taxon>
        <taxon>Metazoa</taxon>
        <taxon>Spiralia</taxon>
        <taxon>Lophotrochozoa</taxon>
        <taxon>Mollusca</taxon>
        <taxon>Bivalvia</taxon>
        <taxon>Autobranchia</taxon>
        <taxon>Heteroconchia</taxon>
        <taxon>Palaeoheterodonta</taxon>
        <taxon>Unionida</taxon>
        <taxon>Unionoidea</taxon>
        <taxon>Unionidae</taxon>
        <taxon>Ambleminae</taxon>
        <taxon>Lampsilini</taxon>
        <taxon>Potamilus</taxon>
    </lineage>
</organism>
<keyword evidence="3 9" id="KW-0507">mRNA processing</keyword>
<dbReference type="Gene3D" id="3.30.420.10">
    <property type="entry name" value="Ribonuclease H-like superfamily/Ribonuclease H"/>
    <property type="match status" value="1"/>
</dbReference>
<comment type="cofactor">
    <cofactor evidence="9">
        <name>a divalent metal cation</name>
        <dbReference type="ChEBI" id="CHEBI:60240"/>
    </cofactor>
    <text evidence="9">Binds 2 metal cations per subunit in the catalytic exonuclease domain.</text>
</comment>
<comment type="subcellular location">
    <subcellularLocation>
        <location evidence="9">Cytoplasm</location>
        <location evidence="9">P-body</location>
    </subcellularLocation>
    <subcellularLocation>
        <location evidence="9">Nucleus</location>
    </subcellularLocation>
    <text evidence="9">Shuttles between nucleus and cytoplasm.</text>
</comment>
<dbReference type="InterPro" id="IPR013520">
    <property type="entry name" value="Ribonucl_H"/>
</dbReference>
<dbReference type="PROSITE" id="PS50235">
    <property type="entry name" value="USP_3"/>
    <property type="match status" value="1"/>
</dbReference>
<comment type="activity regulation">
    <text evidence="9">Positively regulated by the regulatory subunit PAN3.</text>
</comment>
<keyword evidence="4 9" id="KW-0540">Nuclease</keyword>
<feature type="binding site" evidence="9">
    <location>
        <position position="1209"/>
    </location>
    <ligand>
        <name>a divalent metal cation</name>
        <dbReference type="ChEBI" id="CHEBI:60240"/>
        <note>catalytic</note>
    </ligand>
</feature>
<gene>
    <name evidence="9" type="primary">PAN2</name>
    <name evidence="12" type="ORF">CHS0354_007971</name>
</gene>
<reference evidence="12" key="1">
    <citation type="journal article" date="2021" name="Genome Biol. Evol.">
        <title>A High-Quality Reference Genome for a Parasitic Bivalve with Doubly Uniparental Inheritance (Bivalvia: Unionida).</title>
        <authorList>
            <person name="Smith C.H."/>
        </authorList>
    </citation>
    <scope>NUCLEOTIDE SEQUENCE</scope>
    <source>
        <strain evidence="12">CHS0354</strain>
    </source>
</reference>
<evidence type="ECO:0000256" key="5">
    <source>
        <dbReference type="ARBA" id="ARBA00022723"/>
    </source>
</evidence>
<keyword evidence="13" id="KW-1185">Reference proteome</keyword>
<dbReference type="PANTHER" id="PTHR15728:SF0">
    <property type="entry name" value="PAN2-PAN3 DEADENYLATION COMPLEX CATALYTIC SUBUNIT PAN2"/>
    <property type="match status" value="1"/>
</dbReference>
<keyword evidence="2 9" id="KW-0963">Cytoplasm</keyword>
<dbReference type="GO" id="GO:0010606">
    <property type="term" value="P:positive regulation of cytoplasmic mRNA processing body assembly"/>
    <property type="evidence" value="ECO:0007669"/>
    <property type="project" value="UniProtKB-UniRule"/>
</dbReference>
<dbReference type="Pfam" id="PF20770">
    <property type="entry name" value="PAN2_N"/>
    <property type="match status" value="1"/>
</dbReference>
<reference evidence="12" key="3">
    <citation type="submission" date="2023-05" db="EMBL/GenBank/DDBJ databases">
        <authorList>
            <person name="Smith C.H."/>
        </authorList>
    </citation>
    <scope>NUCLEOTIDE SEQUENCE</scope>
    <source>
        <strain evidence="12">CHS0354</strain>
        <tissue evidence="12">Mantle</tissue>
    </source>
</reference>
<dbReference type="SMART" id="SM00479">
    <property type="entry name" value="EXOIII"/>
    <property type="match status" value="1"/>
</dbReference>
<dbReference type="GO" id="GO:0003676">
    <property type="term" value="F:nucleic acid binding"/>
    <property type="evidence" value="ECO:0007669"/>
    <property type="project" value="InterPro"/>
</dbReference>
<dbReference type="CDD" id="cd06143">
    <property type="entry name" value="PAN2_exo"/>
    <property type="match status" value="1"/>
</dbReference>
<feature type="binding site" evidence="9">
    <location>
        <position position="1100"/>
    </location>
    <ligand>
        <name>a divalent metal cation</name>
        <dbReference type="ChEBI" id="CHEBI:60240"/>
        <note>catalytic</note>
    </ligand>
</feature>
<feature type="binding site" evidence="9">
    <location>
        <position position="1102"/>
    </location>
    <ligand>
        <name>a divalent metal cation</name>
        <dbReference type="ChEBI" id="CHEBI:60240"/>
        <note>catalytic</note>
    </ligand>
</feature>
<dbReference type="GO" id="GO:0006397">
    <property type="term" value="P:mRNA processing"/>
    <property type="evidence" value="ECO:0007669"/>
    <property type="project" value="UniProtKB-KW"/>
</dbReference>
<dbReference type="InterPro" id="IPR038765">
    <property type="entry name" value="Papain-like_cys_pep_sf"/>
</dbReference>